<evidence type="ECO:0000256" key="1">
    <source>
        <dbReference type="ARBA" id="ARBA00023125"/>
    </source>
</evidence>
<dbReference type="EnsemblMetazoa" id="Aqu2.1.40569_001">
    <property type="protein sequence ID" value="Aqu2.1.40569_001"/>
    <property type="gene ID" value="Aqu2.1.40569"/>
</dbReference>
<dbReference type="AlphaFoldDB" id="A0A1X7VKY6"/>
<name>A0A1X7VKY6_AMPQE</name>
<dbReference type="PROSITE" id="PS51253">
    <property type="entry name" value="HTH_CENPB"/>
    <property type="match status" value="1"/>
</dbReference>
<protein>
    <recommendedName>
        <fullName evidence="3">HTH CENPB-type domain-containing protein</fullName>
    </recommendedName>
</protein>
<reference evidence="4" key="1">
    <citation type="submission" date="2017-05" db="UniProtKB">
        <authorList>
            <consortium name="EnsemblMetazoa"/>
        </authorList>
    </citation>
    <scope>IDENTIFICATION</scope>
</reference>
<feature type="domain" description="HTH CENPB-type" evidence="3">
    <location>
        <begin position="25"/>
        <end position="98"/>
    </location>
</feature>
<feature type="compositionally biased region" description="Basic and acidic residues" evidence="2">
    <location>
        <begin position="1"/>
        <end position="15"/>
    </location>
</feature>
<dbReference type="InParanoid" id="A0A1X7VKY6"/>
<proteinExistence type="predicted"/>
<evidence type="ECO:0000259" key="3">
    <source>
        <dbReference type="PROSITE" id="PS51253"/>
    </source>
</evidence>
<keyword evidence="1" id="KW-0238">DNA-binding</keyword>
<organism evidence="4">
    <name type="scientific">Amphimedon queenslandica</name>
    <name type="common">Sponge</name>
    <dbReference type="NCBI Taxonomy" id="400682"/>
    <lineage>
        <taxon>Eukaryota</taxon>
        <taxon>Metazoa</taxon>
        <taxon>Porifera</taxon>
        <taxon>Demospongiae</taxon>
        <taxon>Heteroscleromorpha</taxon>
        <taxon>Haplosclerida</taxon>
        <taxon>Niphatidae</taxon>
        <taxon>Amphimedon</taxon>
    </lineage>
</organism>
<sequence>MYREKLSEERRKDQRSPQPVLRIPTQPKERPPLMGDLDTSLLKFLKAIRAKGGVINIHVVQATADALMKSHPNETFSFEMNRSWVQSVYRRLGYKRRLGTTSRPPVPRGLYEESHRGFLGDIMHYVKLHSFHLI</sequence>
<feature type="region of interest" description="Disordered" evidence="2">
    <location>
        <begin position="1"/>
        <end position="33"/>
    </location>
</feature>
<evidence type="ECO:0000313" key="4">
    <source>
        <dbReference type="EnsemblMetazoa" id="Aqu2.1.40569_001"/>
    </source>
</evidence>
<evidence type="ECO:0000256" key="2">
    <source>
        <dbReference type="SAM" id="MobiDB-lite"/>
    </source>
</evidence>
<accession>A0A1X7VKY6</accession>
<dbReference type="GO" id="GO:0003677">
    <property type="term" value="F:DNA binding"/>
    <property type="evidence" value="ECO:0007669"/>
    <property type="project" value="UniProtKB-KW"/>
</dbReference>
<dbReference type="InterPro" id="IPR006600">
    <property type="entry name" value="HTH_CenpB_DNA-bd_dom"/>
</dbReference>